<gene>
    <name evidence="1" type="ORF">DASB73_006030</name>
</gene>
<comment type="caution">
    <text evidence="1">The sequence shown here is derived from an EMBL/GenBank/DDBJ whole genome shotgun (WGS) entry which is preliminary data.</text>
</comment>
<dbReference type="Proteomes" id="UP001362899">
    <property type="component" value="Unassembled WGS sequence"/>
</dbReference>
<organism evidence="1 2">
    <name type="scientific">Starmerella bacillaris</name>
    <name type="common">Yeast</name>
    <name type="synonym">Candida zemplinina</name>
    <dbReference type="NCBI Taxonomy" id="1247836"/>
    <lineage>
        <taxon>Eukaryota</taxon>
        <taxon>Fungi</taxon>
        <taxon>Dikarya</taxon>
        <taxon>Ascomycota</taxon>
        <taxon>Saccharomycotina</taxon>
        <taxon>Dipodascomycetes</taxon>
        <taxon>Dipodascales</taxon>
        <taxon>Trichomonascaceae</taxon>
        <taxon>Starmerella</taxon>
    </lineage>
</organism>
<evidence type="ECO:0000313" key="2">
    <source>
        <dbReference type="Proteomes" id="UP001362899"/>
    </source>
</evidence>
<evidence type="ECO:0000313" key="1">
    <source>
        <dbReference type="EMBL" id="GMM49645.1"/>
    </source>
</evidence>
<dbReference type="EMBL" id="BTGC01000003">
    <property type="protein sequence ID" value="GMM49645.1"/>
    <property type="molecule type" value="Genomic_DNA"/>
</dbReference>
<proteinExistence type="predicted"/>
<accession>A0AAV5RDM6</accession>
<sequence>MLNPILVIIAGLAASYYGTKLLLAPSGSYICNQGVQSFELANTTIYWRVQEGVCGAHDLNYNAVLKNIEQTLNVPDPLEVLTPATCSYAVQDKVGFVFSYGTDYYEVDSVDCLAPLDELRKEEEEQRQIEIEKMARKEN</sequence>
<dbReference type="AlphaFoldDB" id="A0AAV5RDM6"/>
<reference evidence="1 2" key="1">
    <citation type="journal article" date="2023" name="Elife">
        <title>Identification of key yeast species and microbe-microbe interactions impacting larval growth of Drosophila in the wild.</title>
        <authorList>
            <person name="Mure A."/>
            <person name="Sugiura Y."/>
            <person name="Maeda R."/>
            <person name="Honda K."/>
            <person name="Sakurai N."/>
            <person name="Takahashi Y."/>
            <person name="Watada M."/>
            <person name="Katoh T."/>
            <person name="Gotoh A."/>
            <person name="Gotoh Y."/>
            <person name="Taniguchi I."/>
            <person name="Nakamura K."/>
            <person name="Hayashi T."/>
            <person name="Katayama T."/>
            <person name="Uemura T."/>
            <person name="Hattori Y."/>
        </authorList>
    </citation>
    <scope>NUCLEOTIDE SEQUENCE [LARGE SCALE GENOMIC DNA]</scope>
    <source>
        <strain evidence="1 2">SB-73</strain>
    </source>
</reference>
<keyword evidence="2" id="KW-1185">Reference proteome</keyword>
<name>A0AAV5RDM6_STABA</name>
<protein>
    <submittedName>
        <fullName evidence="1">Uncharacterized protein</fullName>
    </submittedName>
</protein>